<organism evidence="1">
    <name type="scientific">marine sediment metagenome</name>
    <dbReference type="NCBI Taxonomy" id="412755"/>
    <lineage>
        <taxon>unclassified sequences</taxon>
        <taxon>metagenomes</taxon>
        <taxon>ecological metagenomes</taxon>
    </lineage>
</organism>
<evidence type="ECO:0008006" key="2">
    <source>
        <dbReference type="Google" id="ProtNLM"/>
    </source>
</evidence>
<dbReference type="PANTHER" id="PTHR32114">
    <property type="entry name" value="ABC TRANSPORTER ABCH.3"/>
    <property type="match status" value="1"/>
</dbReference>
<dbReference type="PANTHER" id="PTHR32114:SF2">
    <property type="entry name" value="ABC TRANSPORTER ABCH.3"/>
    <property type="match status" value="1"/>
</dbReference>
<dbReference type="Gene3D" id="3.40.50.300">
    <property type="entry name" value="P-loop containing nucleotide triphosphate hydrolases"/>
    <property type="match status" value="1"/>
</dbReference>
<gene>
    <name evidence="1" type="ORF">LCGC14_2891050</name>
</gene>
<dbReference type="AlphaFoldDB" id="A0A0F9ANC4"/>
<reference evidence="1" key="1">
    <citation type="journal article" date="2015" name="Nature">
        <title>Complex archaea that bridge the gap between prokaryotes and eukaryotes.</title>
        <authorList>
            <person name="Spang A."/>
            <person name="Saw J.H."/>
            <person name="Jorgensen S.L."/>
            <person name="Zaremba-Niedzwiedzka K."/>
            <person name="Martijn J."/>
            <person name="Lind A.E."/>
            <person name="van Eijk R."/>
            <person name="Schleper C."/>
            <person name="Guy L."/>
            <person name="Ettema T.J."/>
        </authorList>
    </citation>
    <scope>NUCLEOTIDE SEQUENCE</scope>
</reference>
<accession>A0A0F9ANC4</accession>
<sequence>MCPFLENKTNGYLADLNNGQIKVSFSTVKVMKSGDEKDEFCVTARSDTGSTTFELFSGAEKQLTSFAVGMALSDLAALQTSGASKFMILDEPFLYQSPENCENLVNFITQKLGDKATILLISNEDNLINLVPNRVNVVKRNGVSSLE</sequence>
<comment type="caution">
    <text evidence="1">The sequence shown here is derived from an EMBL/GenBank/DDBJ whole genome shotgun (WGS) entry which is preliminary data.</text>
</comment>
<proteinExistence type="predicted"/>
<dbReference type="InterPro" id="IPR027417">
    <property type="entry name" value="P-loop_NTPase"/>
</dbReference>
<name>A0A0F9ANC4_9ZZZZ</name>
<dbReference type="SUPFAM" id="SSF52540">
    <property type="entry name" value="P-loop containing nucleoside triphosphate hydrolases"/>
    <property type="match status" value="1"/>
</dbReference>
<evidence type="ECO:0000313" key="1">
    <source>
        <dbReference type="EMBL" id="KKK73716.1"/>
    </source>
</evidence>
<dbReference type="EMBL" id="LAZR01056658">
    <property type="protein sequence ID" value="KKK73716.1"/>
    <property type="molecule type" value="Genomic_DNA"/>
</dbReference>
<protein>
    <recommendedName>
        <fullName evidence="2">RecF/RecN/SMC N-terminal domain-containing protein</fullName>
    </recommendedName>
</protein>